<proteinExistence type="predicted"/>
<feature type="compositionally biased region" description="Pro residues" evidence="1">
    <location>
        <begin position="379"/>
        <end position="392"/>
    </location>
</feature>
<dbReference type="Proteomes" id="UP000007797">
    <property type="component" value="Unassembled WGS sequence"/>
</dbReference>
<dbReference type="KEGG" id="dfa:DFA_00880"/>
<dbReference type="AlphaFoldDB" id="F4PUD9"/>
<protein>
    <submittedName>
        <fullName evidence="2">Uncharacterized protein</fullName>
    </submittedName>
</protein>
<feature type="compositionally biased region" description="Polar residues" evidence="1">
    <location>
        <begin position="394"/>
        <end position="406"/>
    </location>
</feature>
<accession>F4PUD9</accession>
<sequence length="406" mass="41876">MSSFLSTTAISPRPTDRKSTGQQQQDPFDSRIESFLMYKQILCALFLQPNAIPVHLSEPFNINVEYIRLSSNFNELELLDKNHVTLEKIKISSIQNVEIVNNSNSNSNLSLSGSHGSLGSSVGSLTPPSSPLLARSTSSNGLGLGLVSGSSSPSSNSSKAAALLGLDGPAPQSSLPHQAPPGNSKAAQLLGLDSDSSSGSGPQTPQPNKKNSLLGSSMSNSPKFGLLARSASNNLLRDNSREDKSSSPTSIPTSPLAMSMGGGGSAPISMSPSTSSPLSLSLGSSAGGSGGGSLSSSPAGSSFSLGGMNSSTHYSFTFSITTKETNFSLNAREKEDSQALVDGIKLLALGRPHLESSQITLDSLADALDTAYKCRLPTVPPLPSSPPPPPPHLQMQSKPTATATVV</sequence>
<evidence type="ECO:0000313" key="3">
    <source>
        <dbReference type="Proteomes" id="UP000007797"/>
    </source>
</evidence>
<feature type="compositionally biased region" description="Low complexity" evidence="1">
    <location>
        <begin position="111"/>
        <end position="171"/>
    </location>
</feature>
<name>F4PUD9_CACFS</name>
<organism evidence="2 3">
    <name type="scientific">Cavenderia fasciculata</name>
    <name type="common">Slime mold</name>
    <name type="synonym">Dictyostelium fasciculatum</name>
    <dbReference type="NCBI Taxonomy" id="261658"/>
    <lineage>
        <taxon>Eukaryota</taxon>
        <taxon>Amoebozoa</taxon>
        <taxon>Evosea</taxon>
        <taxon>Eumycetozoa</taxon>
        <taxon>Dictyostelia</taxon>
        <taxon>Acytosteliales</taxon>
        <taxon>Cavenderiaceae</taxon>
        <taxon>Cavenderia</taxon>
    </lineage>
</organism>
<keyword evidence="3" id="KW-1185">Reference proteome</keyword>
<feature type="region of interest" description="Disordered" evidence="1">
    <location>
        <begin position="111"/>
        <end position="225"/>
    </location>
</feature>
<evidence type="ECO:0000256" key="1">
    <source>
        <dbReference type="SAM" id="MobiDB-lite"/>
    </source>
</evidence>
<dbReference type="GeneID" id="14873059"/>
<feature type="region of interest" description="Disordered" evidence="1">
    <location>
        <begin position="237"/>
        <end position="301"/>
    </location>
</feature>
<dbReference type="RefSeq" id="XP_004358861.1">
    <property type="nucleotide sequence ID" value="XM_004358804.1"/>
</dbReference>
<reference evidence="3" key="1">
    <citation type="journal article" date="2011" name="Genome Res.">
        <title>Phylogeny-wide analysis of social amoeba genomes highlights ancient origins for complex intercellular communication.</title>
        <authorList>
            <person name="Heidel A.J."/>
            <person name="Lawal H.M."/>
            <person name="Felder M."/>
            <person name="Schilde C."/>
            <person name="Helps N.R."/>
            <person name="Tunggal B."/>
            <person name="Rivero F."/>
            <person name="John U."/>
            <person name="Schleicher M."/>
            <person name="Eichinger L."/>
            <person name="Platzer M."/>
            <person name="Noegel A.A."/>
            <person name="Schaap P."/>
            <person name="Gloeckner G."/>
        </authorList>
    </citation>
    <scope>NUCLEOTIDE SEQUENCE [LARGE SCALE GENOMIC DNA]</scope>
    <source>
        <strain evidence="3">SH3</strain>
    </source>
</reference>
<dbReference type="EMBL" id="GL883010">
    <property type="protein sequence ID" value="EGG21011.1"/>
    <property type="molecule type" value="Genomic_DNA"/>
</dbReference>
<feature type="compositionally biased region" description="Low complexity" evidence="1">
    <location>
        <begin position="246"/>
        <end position="255"/>
    </location>
</feature>
<feature type="compositionally biased region" description="Polar residues" evidence="1">
    <location>
        <begin position="1"/>
        <end position="10"/>
    </location>
</feature>
<gene>
    <name evidence="2" type="ORF">DFA_00880</name>
</gene>
<feature type="compositionally biased region" description="Low complexity" evidence="1">
    <location>
        <begin position="266"/>
        <end position="284"/>
    </location>
</feature>
<feature type="compositionally biased region" description="Low complexity" evidence="1">
    <location>
        <begin position="189"/>
        <end position="201"/>
    </location>
</feature>
<feature type="region of interest" description="Disordered" evidence="1">
    <location>
        <begin position="1"/>
        <end position="26"/>
    </location>
</feature>
<feature type="compositionally biased region" description="Polar residues" evidence="1">
    <location>
        <begin position="202"/>
        <end position="222"/>
    </location>
</feature>
<evidence type="ECO:0000313" key="2">
    <source>
        <dbReference type="EMBL" id="EGG21011.1"/>
    </source>
</evidence>
<feature type="region of interest" description="Disordered" evidence="1">
    <location>
        <begin position="379"/>
        <end position="406"/>
    </location>
</feature>
<dbReference type="OrthoDB" id="21096at2759"/>
<dbReference type="OMA" id="IRISSDW"/>